<dbReference type="RefSeq" id="WP_307486584.1">
    <property type="nucleotide sequence ID" value="NZ_JAUTBF010000001.1"/>
</dbReference>
<dbReference type="InterPro" id="IPR036866">
    <property type="entry name" value="RibonucZ/Hydroxyglut_hydro"/>
</dbReference>
<name>A0ABU0TYQ9_MICTR</name>
<dbReference type="Pfam" id="PF00753">
    <property type="entry name" value="Lactamase_B"/>
    <property type="match status" value="1"/>
</dbReference>
<keyword evidence="3" id="KW-1185">Reference proteome</keyword>
<organism evidence="2 3">
    <name type="scientific">Microbacterium trichothecenolyticum</name>
    <name type="common">Aureobacterium trichothecenolyticum</name>
    <dbReference type="NCBI Taxonomy" id="69370"/>
    <lineage>
        <taxon>Bacteria</taxon>
        <taxon>Bacillati</taxon>
        <taxon>Actinomycetota</taxon>
        <taxon>Actinomycetes</taxon>
        <taxon>Micrococcales</taxon>
        <taxon>Microbacteriaceae</taxon>
        <taxon>Microbacterium</taxon>
    </lineage>
</organism>
<evidence type="ECO:0000313" key="3">
    <source>
        <dbReference type="Proteomes" id="UP001226691"/>
    </source>
</evidence>
<accession>A0ABU0TYQ9</accession>
<dbReference type="EMBL" id="JAUTBF010000001">
    <property type="protein sequence ID" value="MDQ1124797.1"/>
    <property type="molecule type" value="Genomic_DNA"/>
</dbReference>
<reference evidence="2 3" key="1">
    <citation type="submission" date="2023-07" db="EMBL/GenBank/DDBJ databases">
        <title>Functional and genomic diversity of the sorghum phyllosphere microbiome.</title>
        <authorList>
            <person name="Shade A."/>
        </authorList>
    </citation>
    <scope>NUCLEOTIDE SEQUENCE [LARGE SCALE GENOMIC DNA]</scope>
    <source>
        <strain evidence="2 3">SORGH_AS_1207</strain>
    </source>
</reference>
<dbReference type="InterPro" id="IPR050855">
    <property type="entry name" value="NDM-1-like"/>
</dbReference>
<dbReference type="PANTHER" id="PTHR42951:SF14">
    <property type="entry name" value="METALLO-BETA-LACTAMASE SUPERFAMILY PROTEIN"/>
    <property type="match status" value="1"/>
</dbReference>
<gene>
    <name evidence="2" type="ORF">QE412_003370</name>
</gene>
<dbReference type="SUPFAM" id="SSF56281">
    <property type="entry name" value="Metallo-hydrolase/oxidoreductase"/>
    <property type="match status" value="1"/>
</dbReference>
<proteinExistence type="predicted"/>
<comment type="caution">
    <text evidence="2">The sequence shown here is derived from an EMBL/GenBank/DDBJ whole genome shotgun (WGS) entry which is preliminary data.</text>
</comment>
<sequence length="258" mass="27296">MSGTRTSRLGRIDDGVREVADGVLMITRAATNSYLVDTDDGLILIDAGLPRSWSYLIAALSAHRCAPDDLVSVVLTHGHFDHVGTAERLQRDHHVPIHVHEADRPLVRHPYRYDREASRALYPLRHPGGIPALARMARSGALAVRGTEALGDVVAGVPLLGGLVPIATPGHTSGHMAFHLPDRDVLFTGDALVTFDPYTGRAMPQIVARAATADSAAALAVLPVLATTRAATLLPGHGDAWTDGVENAVVLARATGAH</sequence>
<dbReference type="Gene3D" id="3.60.15.10">
    <property type="entry name" value="Ribonuclease Z/Hydroxyacylglutathione hydrolase-like"/>
    <property type="match status" value="1"/>
</dbReference>
<evidence type="ECO:0000313" key="2">
    <source>
        <dbReference type="EMBL" id="MDQ1124797.1"/>
    </source>
</evidence>
<evidence type="ECO:0000259" key="1">
    <source>
        <dbReference type="SMART" id="SM00849"/>
    </source>
</evidence>
<dbReference type="PANTHER" id="PTHR42951">
    <property type="entry name" value="METALLO-BETA-LACTAMASE DOMAIN-CONTAINING"/>
    <property type="match status" value="1"/>
</dbReference>
<dbReference type="Proteomes" id="UP001226691">
    <property type="component" value="Unassembled WGS sequence"/>
</dbReference>
<dbReference type="InterPro" id="IPR001279">
    <property type="entry name" value="Metallo-B-lactamas"/>
</dbReference>
<dbReference type="SMART" id="SM00849">
    <property type="entry name" value="Lactamase_B"/>
    <property type="match status" value="1"/>
</dbReference>
<protein>
    <submittedName>
        <fullName evidence="2">Glyoxylase-like metal-dependent hydrolase (Beta-lactamase superfamily II)</fullName>
    </submittedName>
</protein>
<dbReference type="CDD" id="cd07721">
    <property type="entry name" value="yflN-like_MBL-fold"/>
    <property type="match status" value="1"/>
</dbReference>
<feature type="domain" description="Metallo-beta-lactamase" evidence="1">
    <location>
        <begin position="30"/>
        <end position="237"/>
    </location>
</feature>